<name>A0A1W6V2C2_VIBAL</name>
<evidence type="ECO:0000313" key="1">
    <source>
        <dbReference type="EMBL" id="ARP18841.1"/>
    </source>
</evidence>
<dbReference type="AlphaFoldDB" id="A0A1W6V2C2"/>
<dbReference type="InterPro" id="IPR043519">
    <property type="entry name" value="NT_sf"/>
</dbReference>
<dbReference type="EMBL" id="CP017902">
    <property type="protein sequence ID" value="ARP18841.1"/>
    <property type="molecule type" value="Genomic_DNA"/>
</dbReference>
<dbReference type="RefSeq" id="WP_054730333.1">
    <property type="nucleotide sequence ID" value="NZ_CP017889.1"/>
</dbReference>
<protein>
    <recommendedName>
        <fullName evidence="2">Nucleotidyltransferase</fullName>
    </recommendedName>
</protein>
<accession>A0A1W6V2C2</accession>
<dbReference type="SUPFAM" id="SSF81301">
    <property type="entry name" value="Nucleotidyltransferase"/>
    <property type="match status" value="1"/>
</dbReference>
<sequence length="255" mass="29077">MSLPVIDPKQPFQPEFAPLIREVTACLKGGLGQNLHSVYVYGSVARKTAIAGRSNLDLVVVTQSSFEHNRATLLNTIKWRVQQSYSQVNGVSVRTALVSEVANLDSIFTWGFMLKHCCVCVYGDDLADCFGDYVPSWEIAKHWNMDVADWITVYRKKIVQAKTIEEQVAAQRVIAKKLLRASYSLVMYRDKRWFDDPIQCGKVFLTYHPEKQLEIERLEILLSGRGIPKRSVIGLIDAFGDWLVKQYQKTEFRIG</sequence>
<evidence type="ECO:0008006" key="2">
    <source>
        <dbReference type="Google" id="ProtNLM"/>
    </source>
</evidence>
<proteinExistence type="predicted"/>
<dbReference type="Gene3D" id="3.30.460.10">
    <property type="entry name" value="Beta Polymerase, domain 2"/>
    <property type="match status" value="1"/>
</dbReference>
<organism evidence="1">
    <name type="scientific">Vibrio alginolyticus</name>
    <dbReference type="NCBI Taxonomy" id="663"/>
    <lineage>
        <taxon>Bacteria</taxon>
        <taxon>Pseudomonadati</taxon>
        <taxon>Pseudomonadota</taxon>
        <taxon>Gammaproteobacteria</taxon>
        <taxon>Vibrionales</taxon>
        <taxon>Vibrionaceae</taxon>
        <taxon>Vibrio</taxon>
    </lineage>
</organism>
<reference evidence="1" key="1">
    <citation type="submission" date="2016-10" db="EMBL/GenBank/DDBJ databases">
        <title>The High Quality Genome of Vibrio alginolyticus K01M1.</title>
        <authorList>
            <person name="Wendling C."/>
            <person name="Chibani C.M."/>
            <person name="Hertel R."/>
            <person name="Sproer C."/>
            <person name="Bunk B."/>
            <person name="Overmann J."/>
            <person name="Roth O."/>
            <person name="Liesegang H."/>
        </authorList>
    </citation>
    <scope>NUCLEOTIDE SEQUENCE</scope>
    <source>
        <strain evidence="1">K05K4</strain>
    </source>
</reference>
<gene>
    <name evidence="1" type="ORF">K05K4_20110</name>
</gene>